<dbReference type="RefSeq" id="WP_171093519.1">
    <property type="nucleotide sequence ID" value="NZ_CP053069.1"/>
</dbReference>
<feature type="transmembrane region" description="Helical" evidence="1">
    <location>
        <begin position="45"/>
        <end position="63"/>
    </location>
</feature>
<dbReference type="Proteomes" id="UP000501534">
    <property type="component" value="Chromosome"/>
</dbReference>
<evidence type="ECO:0000256" key="1">
    <source>
        <dbReference type="SAM" id="Phobius"/>
    </source>
</evidence>
<keyword evidence="1" id="KW-1133">Transmembrane helix</keyword>
<dbReference type="AlphaFoldDB" id="A0A6M4GX28"/>
<keyword evidence="1" id="KW-0472">Membrane</keyword>
<proteinExistence type="predicted"/>
<feature type="transmembrane region" description="Helical" evidence="1">
    <location>
        <begin position="12"/>
        <end position="33"/>
    </location>
</feature>
<dbReference type="EMBL" id="CP053069">
    <property type="protein sequence ID" value="QJR11841.1"/>
    <property type="molecule type" value="Genomic_DNA"/>
</dbReference>
<keyword evidence="1" id="KW-0812">Transmembrane</keyword>
<organism evidence="2 3">
    <name type="scientific">Usitatibacter rugosus</name>
    <dbReference type="NCBI Taxonomy" id="2732067"/>
    <lineage>
        <taxon>Bacteria</taxon>
        <taxon>Pseudomonadati</taxon>
        <taxon>Pseudomonadota</taxon>
        <taxon>Betaproteobacteria</taxon>
        <taxon>Nitrosomonadales</taxon>
        <taxon>Usitatibacteraceae</taxon>
        <taxon>Usitatibacter</taxon>
    </lineage>
</organism>
<gene>
    <name evidence="2" type="ORF">DSM104443_02924</name>
</gene>
<feature type="transmembrane region" description="Helical" evidence="1">
    <location>
        <begin position="108"/>
        <end position="128"/>
    </location>
</feature>
<keyword evidence="3" id="KW-1185">Reference proteome</keyword>
<evidence type="ECO:0000313" key="2">
    <source>
        <dbReference type="EMBL" id="QJR11841.1"/>
    </source>
</evidence>
<accession>A0A6M4GX28</accession>
<sequence>MKRTLPPEDTPRILFVALGIWAVATVVAALQGVFAKLSLAEMGGLSLFAFVFASATTYLDRSLRDYLATRSTRSYLTFVIEVDLGVAIGTMIALGLAQGRVEAALTSFPLAVVIVFALPLAAVGHLLLAQRLLRRDPVHALRSPVVLP</sequence>
<name>A0A6M4GX28_9PROT</name>
<dbReference type="KEGG" id="uru:DSM104443_02924"/>
<feature type="transmembrane region" description="Helical" evidence="1">
    <location>
        <begin position="75"/>
        <end position="96"/>
    </location>
</feature>
<protein>
    <submittedName>
        <fullName evidence="2">Uncharacterized protein</fullName>
    </submittedName>
</protein>
<reference evidence="2 3" key="1">
    <citation type="submission" date="2020-04" db="EMBL/GenBank/DDBJ databases">
        <title>Usitatibacter rugosus gen. nov., sp. nov. and Usitatibacter palustris sp. nov., novel members of Usitatibacteraceae fam. nov. within the order Nitrosomonadales isolated from soil.</title>
        <authorList>
            <person name="Huber K.J."/>
            <person name="Neumann-Schaal M."/>
            <person name="Geppert A."/>
            <person name="Luckner M."/>
            <person name="Wanner G."/>
            <person name="Overmann J."/>
        </authorList>
    </citation>
    <scope>NUCLEOTIDE SEQUENCE [LARGE SCALE GENOMIC DNA]</scope>
    <source>
        <strain evidence="2 3">0125_3</strain>
    </source>
</reference>
<evidence type="ECO:0000313" key="3">
    <source>
        <dbReference type="Proteomes" id="UP000501534"/>
    </source>
</evidence>